<evidence type="ECO:0000313" key="2">
    <source>
        <dbReference type="Proteomes" id="UP000002482"/>
    </source>
</evidence>
<dbReference type="KEGG" id="aaa:Acav_1187"/>
<protein>
    <submittedName>
        <fullName evidence="1">Uncharacterized protein</fullName>
    </submittedName>
</protein>
<dbReference type="HOGENOM" id="CLU_2949583_0_0_4"/>
<name>F0QCW6_PARA1</name>
<evidence type="ECO:0000313" key="1">
    <source>
        <dbReference type="EMBL" id="ADX45109.1"/>
    </source>
</evidence>
<sequence>MLALMAWIMALWQGHKPLARAVRMPDVPAWRALPATFFPARKRASFIAPIHAPPPRLPS</sequence>
<organism evidence="1 2">
    <name type="scientific">Paracidovorax avenae (strain ATCC 19860 / DSM 7227 / CCUG 15838 / JCM 20985 / LMG 2117 / NCPPB 1011)</name>
    <name type="common">Acidovorax avenae</name>
    <dbReference type="NCBI Taxonomy" id="643561"/>
    <lineage>
        <taxon>Bacteria</taxon>
        <taxon>Pseudomonadati</taxon>
        <taxon>Pseudomonadota</taxon>
        <taxon>Betaproteobacteria</taxon>
        <taxon>Burkholderiales</taxon>
        <taxon>Comamonadaceae</taxon>
        <taxon>Paracidovorax</taxon>
    </lineage>
</organism>
<accession>F0QCW6</accession>
<dbReference type="EMBL" id="CP002521">
    <property type="protein sequence ID" value="ADX45109.1"/>
    <property type="molecule type" value="Genomic_DNA"/>
</dbReference>
<dbReference type="OrthoDB" id="8813125at2"/>
<gene>
    <name evidence="1" type="ordered locus">Acav_1187</name>
</gene>
<reference evidence="1" key="1">
    <citation type="submission" date="2011-02" db="EMBL/GenBank/DDBJ databases">
        <title>Complete sequence of Acidovorax avenae subsp. avenae ATCC 19860.</title>
        <authorList>
            <consortium name="US DOE Joint Genome Institute"/>
            <person name="Lucas S."/>
            <person name="Copeland A."/>
            <person name="Lapidus A."/>
            <person name="Cheng J.-F."/>
            <person name="Goodwin L."/>
            <person name="Pitluck S."/>
            <person name="Chertkov O."/>
            <person name="Held B."/>
            <person name="Detter J.C."/>
            <person name="Han C."/>
            <person name="Tapia R."/>
            <person name="Land M."/>
            <person name="Hauser L."/>
            <person name="Kyrpides N."/>
            <person name="Ivanova N."/>
            <person name="Ovchinnikova G."/>
            <person name="Pagani I."/>
            <person name="Gordon S."/>
            <person name="Woyke T."/>
        </authorList>
    </citation>
    <scope>NUCLEOTIDE SEQUENCE</scope>
    <source>
        <strain evidence="1">ATCC 19860</strain>
    </source>
</reference>
<dbReference type="Proteomes" id="UP000002482">
    <property type="component" value="Chromosome"/>
</dbReference>
<proteinExistence type="predicted"/>
<dbReference type="AlphaFoldDB" id="F0QCW6"/>
<keyword evidence="2" id="KW-1185">Reference proteome</keyword>